<accession>A0ABT1X7I9</accession>
<evidence type="ECO:0000313" key="2">
    <source>
        <dbReference type="Proteomes" id="UP001524642"/>
    </source>
</evidence>
<dbReference type="RefSeq" id="WP_206667547.1">
    <property type="nucleotide sequence ID" value="NZ_JANJOU010000018.1"/>
</dbReference>
<evidence type="ECO:0000313" key="1">
    <source>
        <dbReference type="EMBL" id="MCR0984072.1"/>
    </source>
</evidence>
<dbReference type="Proteomes" id="UP001524642">
    <property type="component" value="Unassembled WGS sequence"/>
</dbReference>
<reference evidence="1 2" key="1">
    <citation type="submission" date="2022-06" db="EMBL/GenBank/DDBJ databases">
        <title>Roseomonas CN29.</title>
        <authorList>
            <person name="Cheng Y."/>
            <person name="He X."/>
        </authorList>
    </citation>
    <scope>NUCLEOTIDE SEQUENCE [LARGE SCALE GENOMIC DNA]</scope>
    <source>
        <strain evidence="1 2">CN29</strain>
    </source>
</reference>
<dbReference type="EMBL" id="JANJOU010000018">
    <property type="protein sequence ID" value="MCR0984072.1"/>
    <property type="molecule type" value="Genomic_DNA"/>
</dbReference>
<sequence>MTHDPTPIGSFPVTEDDLQAWIDGRLPSGRQRDIEAWLEANPEAAARCRAMAAEREALRAALRPSHDAPIPARLRVAHIQAQQDHARAQGWRRTAAVLAWVVLGAGLGWAGHGLVPAGAPRPVVAQAGPRPMVAEAIAAHLVFVADARRPVEVAAQQEDLLLRWLSNRLSRPVSAPNLAAQGYRLMGGRLLPGAGGDPAAQLMYEDAAGARLTLYLRADRAEEGETAFRFTDDAAGGVSGFWWVDRGFGYAVLAQGIDRPALLGLAEAVHRQVLTTPAAPNGRPAPSL</sequence>
<keyword evidence="2" id="KW-1185">Reference proteome</keyword>
<name>A0ABT1X7I9_9PROT</name>
<gene>
    <name evidence="1" type="ORF">NRP21_18610</name>
</gene>
<proteinExistence type="predicted"/>
<organism evidence="1 2">
    <name type="scientific">Roseomonas populi</name>
    <dbReference type="NCBI Taxonomy" id="3121582"/>
    <lineage>
        <taxon>Bacteria</taxon>
        <taxon>Pseudomonadati</taxon>
        <taxon>Pseudomonadota</taxon>
        <taxon>Alphaproteobacteria</taxon>
        <taxon>Acetobacterales</taxon>
        <taxon>Roseomonadaceae</taxon>
        <taxon>Roseomonas</taxon>
    </lineage>
</organism>
<comment type="caution">
    <text evidence="1">The sequence shown here is derived from an EMBL/GenBank/DDBJ whole genome shotgun (WGS) entry which is preliminary data.</text>
</comment>
<protein>
    <submittedName>
        <fullName evidence="1">Anti-sigma factor</fullName>
    </submittedName>
</protein>